<evidence type="ECO:0000256" key="10">
    <source>
        <dbReference type="PROSITE-ProRule" id="PRU00808"/>
    </source>
</evidence>
<comment type="function">
    <text evidence="1">The proteasome is a multicatalytic proteinase complex which is characterized by its ability to cleave peptides with Arg, Phe, Tyr, Leu, and Glu adjacent to the leaving group at neutral or slightly basic pH. The proteasome has an ATP-dependent proteolytic activity.</text>
</comment>
<comment type="function">
    <text evidence="2">Component of the 20S core proteasome complex involved in the proteolytic degradation of most intracellular proteins. This complex plays numerous essential roles within the cell by associating with different regulatory particles. Associated with two 19S regulatory particles, forms the 26S proteasome and thus participates in the ATP-dependent degradation of ubiquitinated proteins. The 26S proteasome plays a key role in the maintenance of protein homeostasis by removing misfolded or damaged proteins that could impair cellular functions, and by removing proteins whose functions are no longer required. Associated with the PA200 or PA28, the 20S proteasome mediates ubiquitin-independent protein degradation. This type of proteolysis is required in several pathways including spermatogenesis (20S-PA200 complex) or generation of a subset of MHC class I-presented antigenic peptides (20S-PA28 complex).</text>
</comment>
<comment type="subunit">
    <text evidence="11">The 20S proteasome core is composed of 28 subunits that are arranged in four stacked rings, resulting in a barrel-shaped structure. The two end rings are each formed by seven alpha subunits, and the two central rings are each formed by seven beta subunits.</text>
</comment>
<evidence type="ECO:0000256" key="3">
    <source>
        <dbReference type="ARBA" id="ARBA00022490"/>
    </source>
</evidence>
<dbReference type="Pfam" id="PF10584">
    <property type="entry name" value="Proteasome_A_N"/>
    <property type="match status" value="1"/>
</dbReference>
<evidence type="ECO:0000256" key="6">
    <source>
        <dbReference type="ARBA" id="ARBA00022990"/>
    </source>
</evidence>
<evidence type="ECO:0000256" key="5">
    <source>
        <dbReference type="ARBA" id="ARBA00022942"/>
    </source>
</evidence>
<dbReference type="InterPro" id="IPR023332">
    <property type="entry name" value="Proteasome_alpha-type"/>
</dbReference>
<name>A0A6M2DEE2_XENCH</name>
<comment type="subunit">
    <text evidence="9">The 26S proteasome consists of a 20S proteasome core and two 19S regulatory subunits. The 20S proteasome core is a barrel-shaped complex made of 28 subunits that are arranged in four stacked rings. The two outer rings are each formed by seven alpha subunits, and the two inner rings are formed by seven beta subunits. The proteolytic activity is exerted by three beta-subunits PSMB5, PSMB6 and PSMB7. Interacts with ALKBH4.</text>
</comment>
<dbReference type="InterPro" id="IPR029055">
    <property type="entry name" value="Ntn_hydrolases_N"/>
</dbReference>
<comment type="subcellular location">
    <subcellularLocation>
        <location evidence="11">Cytoplasm</location>
    </subcellularLocation>
    <subcellularLocation>
        <location evidence="11">Nucleus</location>
    </subcellularLocation>
</comment>
<dbReference type="InterPro" id="IPR000426">
    <property type="entry name" value="Proteasome_asu_N"/>
</dbReference>
<evidence type="ECO:0000256" key="9">
    <source>
        <dbReference type="ARBA" id="ARBA00062366"/>
    </source>
</evidence>
<keyword evidence="8 11" id="KW-0539">Nucleus</keyword>
<organism evidence="13">
    <name type="scientific">Xenopsylla cheopis</name>
    <name type="common">Oriental rat flea</name>
    <name type="synonym">Pulex cheopis</name>
    <dbReference type="NCBI Taxonomy" id="163159"/>
    <lineage>
        <taxon>Eukaryota</taxon>
        <taxon>Metazoa</taxon>
        <taxon>Ecdysozoa</taxon>
        <taxon>Arthropoda</taxon>
        <taxon>Hexapoda</taxon>
        <taxon>Insecta</taxon>
        <taxon>Pterygota</taxon>
        <taxon>Neoptera</taxon>
        <taxon>Endopterygota</taxon>
        <taxon>Siphonaptera</taxon>
        <taxon>Pulicidae</taxon>
        <taxon>Xenopsyllinae</taxon>
        <taxon>Xenopsylla</taxon>
    </lineage>
</organism>
<sequence length="246" mass="27179">MSRGSSAGFDRHITIFSPEGRLYQVEYAFKAINQGGLTSVALKGKDCAVVATQKKIPDKLIDPSTVTHLFAITENIGCVMTGMIADSRSQVQRARYEAANWKYKHGYEIPVDCLCQRMADISQLYTQNAEMRPLGCCMIAIGYDSTKGACVYKTDPAGYCCGFRAISVGVKQIESNSFLEKKLRKKQDFTFDEAVQLAISCLSTVLCVDFKPSEIEVGVVSKDNPKFRLLTEAELDSHLTAIAEKE</sequence>
<dbReference type="AlphaFoldDB" id="A0A6M2DEE2"/>
<reference evidence="13" key="1">
    <citation type="submission" date="2020-03" db="EMBL/GenBank/DDBJ databases">
        <title>Transcriptomic Profiling of the Digestive Tract of the Rat Flea, Xenopsylla cheopis, Following Blood Feeding and Infection with Yersinia pestis.</title>
        <authorList>
            <person name="Bland D.M."/>
            <person name="Martens C.A."/>
            <person name="Virtaneva K."/>
            <person name="Kanakabandi K."/>
            <person name="Long D."/>
            <person name="Rosenke R."/>
            <person name="Saturday G.A."/>
            <person name="Hoyt F.H."/>
            <person name="Bruno D.P."/>
            <person name="Ribeiro J.M.C."/>
            <person name="Hinnebusch J."/>
        </authorList>
    </citation>
    <scope>NUCLEOTIDE SEQUENCE</scope>
</reference>
<feature type="domain" description="Proteasome alpha-type subunits" evidence="12">
    <location>
        <begin position="9"/>
        <end position="31"/>
    </location>
</feature>
<evidence type="ECO:0000256" key="4">
    <source>
        <dbReference type="ARBA" id="ARBA00022553"/>
    </source>
</evidence>
<evidence type="ECO:0000256" key="2">
    <source>
        <dbReference type="ARBA" id="ARBA00003876"/>
    </source>
</evidence>
<dbReference type="GO" id="GO:0019773">
    <property type="term" value="C:proteasome core complex, alpha-subunit complex"/>
    <property type="evidence" value="ECO:0007669"/>
    <property type="project" value="UniProtKB-UniRule"/>
</dbReference>
<comment type="similarity">
    <text evidence="10 11">Belongs to the peptidase T1A family.</text>
</comment>
<evidence type="ECO:0000256" key="7">
    <source>
        <dbReference type="ARBA" id="ARBA00023180"/>
    </source>
</evidence>
<dbReference type="FunFam" id="3.60.20.10:FF:000020">
    <property type="entry name" value="Proteasome subunit alpha type"/>
    <property type="match status" value="1"/>
</dbReference>
<keyword evidence="5 10" id="KW-0647">Proteasome</keyword>
<dbReference type="Gene3D" id="3.60.20.10">
    <property type="entry name" value="Glutamine Phosphoribosylpyrophosphate, subunit 1, domain 1"/>
    <property type="match status" value="1"/>
</dbReference>
<keyword evidence="4" id="KW-0597">Phosphoprotein</keyword>
<keyword evidence="3 11" id="KW-0963">Cytoplasm</keyword>
<dbReference type="Pfam" id="PF00227">
    <property type="entry name" value="Proteasome"/>
    <property type="match status" value="1"/>
</dbReference>
<evidence type="ECO:0000256" key="1">
    <source>
        <dbReference type="ARBA" id="ARBA00002000"/>
    </source>
</evidence>
<evidence type="ECO:0000259" key="12">
    <source>
        <dbReference type="PROSITE" id="PS00388"/>
    </source>
</evidence>
<dbReference type="GO" id="GO:0005634">
    <property type="term" value="C:nucleus"/>
    <property type="evidence" value="ECO:0007669"/>
    <property type="project" value="UniProtKB-SubCell"/>
</dbReference>
<dbReference type="GO" id="GO:0006511">
    <property type="term" value="P:ubiquitin-dependent protein catabolic process"/>
    <property type="evidence" value="ECO:0007669"/>
    <property type="project" value="InterPro"/>
</dbReference>
<accession>A0A6M2DEE2</accession>
<dbReference type="PANTHER" id="PTHR11599">
    <property type="entry name" value="PROTEASOME SUBUNIT ALPHA/BETA"/>
    <property type="match status" value="1"/>
</dbReference>
<dbReference type="CDD" id="cd03754">
    <property type="entry name" value="proteasome_alpha_type_6"/>
    <property type="match status" value="1"/>
</dbReference>
<keyword evidence="7" id="KW-0325">Glycoprotein</keyword>
<dbReference type="InterPro" id="IPR034642">
    <property type="entry name" value="Proteasome_subunit_alpha6"/>
</dbReference>
<proteinExistence type="inferred from homology"/>
<keyword evidence="6" id="KW-0007">Acetylation</keyword>
<evidence type="ECO:0000256" key="11">
    <source>
        <dbReference type="RuleBase" id="RU000551"/>
    </source>
</evidence>
<dbReference type="InterPro" id="IPR050115">
    <property type="entry name" value="Proteasome_alpha"/>
</dbReference>
<evidence type="ECO:0000313" key="13">
    <source>
        <dbReference type="EMBL" id="NOV44020.1"/>
    </source>
</evidence>
<dbReference type="SMART" id="SM00948">
    <property type="entry name" value="Proteasome_A_N"/>
    <property type="match status" value="1"/>
</dbReference>
<evidence type="ECO:0000256" key="8">
    <source>
        <dbReference type="ARBA" id="ARBA00023242"/>
    </source>
</evidence>
<dbReference type="SUPFAM" id="SSF56235">
    <property type="entry name" value="N-terminal nucleophile aminohydrolases (Ntn hydrolases)"/>
    <property type="match status" value="1"/>
</dbReference>
<dbReference type="GO" id="GO:0005737">
    <property type="term" value="C:cytoplasm"/>
    <property type="evidence" value="ECO:0007669"/>
    <property type="project" value="UniProtKB-SubCell"/>
</dbReference>
<dbReference type="PROSITE" id="PS51475">
    <property type="entry name" value="PROTEASOME_ALPHA_2"/>
    <property type="match status" value="1"/>
</dbReference>
<protein>
    <recommendedName>
        <fullName evidence="11">Proteasome subunit alpha type</fullName>
    </recommendedName>
</protein>
<dbReference type="InterPro" id="IPR001353">
    <property type="entry name" value="Proteasome_sua/b"/>
</dbReference>
<dbReference type="PROSITE" id="PS00388">
    <property type="entry name" value="PROTEASOME_ALPHA_1"/>
    <property type="match status" value="1"/>
</dbReference>
<dbReference type="EMBL" id="GIIL01000294">
    <property type="protein sequence ID" value="NOV44020.1"/>
    <property type="molecule type" value="Transcribed_RNA"/>
</dbReference>